<name>A0A8H2PV21_9MICO</name>
<gene>
    <name evidence="1" type="ORF">FB472_1993</name>
</gene>
<dbReference type="EMBL" id="VFRA01000001">
    <property type="protein sequence ID" value="TQO20362.1"/>
    <property type="molecule type" value="Genomic_DNA"/>
</dbReference>
<proteinExistence type="predicted"/>
<accession>A0A8H2PV21</accession>
<evidence type="ECO:0000313" key="2">
    <source>
        <dbReference type="Proteomes" id="UP000316560"/>
    </source>
</evidence>
<reference evidence="1 2" key="1">
    <citation type="submission" date="2019-06" db="EMBL/GenBank/DDBJ databases">
        <title>Sequencing the genomes of 1000 actinobacteria strains.</title>
        <authorList>
            <person name="Klenk H.-P."/>
        </authorList>
    </citation>
    <scope>NUCLEOTIDE SEQUENCE [LARGE SCALE GENOMIC DNA]</scope>
    <source>
        <strain evidence="1 2">DSM 21947</strain>
    </source>
</reference>
<protein>
    <recommendedName>
        <fullName evidence="3">Preprotein translocase subunit SecB</fullName>
    </recommendedName>
</protein>
<evidence type="ECO:0008006" key="3">
    <source>
        <dbReference type="Google" id="ProtNLM"/>
    </source>
</evidence>
<organism evidence="1 2">
    <name type="scientific">Rhodoglobus vestalii</name>
    <dbReference type="NCBI Taxonomy" id="193384"/>
    <lineage>
        <taxon>Bacteria</taxon>
        <taxon>Bacillati</taxon>
        <taxon>Actinomycetota</taxon>
        <taxon>Actinomycetes</taxon>
        <taxon>Micrococcales</taxon>
        <taxon>Microbacteriaceae</taxon>
        <taxon>Rhodoglobus</taxon>
    </lineage>
</organism>
<sequence length="147" mass="16107">MPSQMNEEDLSEVRAIIANSTLRSVDYYEVSARRNDGATPTEDSDQGRLTIEVQQRVDDTSFGIRLQATVVLPVGEATASVAGEYDLLNGVAPRRRALQLFANEVAVMTVLPYLREAIATITAKVFGEPVHFPIAERGEIALDVDDE</sequence>
<comment type="caution">
    <text evidence="1">The sequence shown here is derived from an EMBL/GenBank/DDBJ whole genome shotgun (WGS) entry which is preliminary data.</text>
</comment>
<dbReference type="Proteomes" id="UP000316560">
    <property type="component" value="Unassembled WGS sequence"/>
</dbReference>
<dbReference type="AlphaFoldDB" id="A0A8H2PV21"/>
<evidence type="ECO:0000313" key="1">
    <source>
        <dbReference type="EMBL" id="TQO20362.1"/>
    </source>
</evidence>
<keyword evidence="2" id="KW-1185">Reference proteome</keyword>